<evidence type="ECO:0000256" key="5">
    <source>
        <dbReference type="ARBA" id="ARBA00022927"/>
    </source>
</evidence>
<feature type="transmembrane region" description="Helical" evidence="9">
    <location>
        <begin position="16"/>
        <end position="38"/>
    </location>
</feature>
<keyword evidence="6 9" id="KW-1133">Transmembrane helix</keyword>
<comment type="caution">
    <text evidence="9">Lacks conserved residue(s) required for the propagation of feature annotation.</text>
</comment>
<dbReference type="GO" id="GO:0015031">
    <property type="term" value="P:protein transport"/>
    <property type="evidence" value="ECO:0007669"/>
    <property type="project" value="UniProtKB-KW"/>
</dbReference>
<evidence type="ECO:0000256" key="9">
    <source>
        <dbReference type="RuleBase" id="RU363111"/>
    </source>
</evidence>
<keyword evidence="4 9" id="KW-0812">Transmembrane</keyword>
<feature type="transmembrane region" description="Helical" evidence="9">
    <location>
        <begin position="177"/>
        <end position="197"/>
    </location>
</feature>
<evidence type="ECO:0000256" key="6">
    <source>
        <dbReference type="ARBA" id="ARBA00022989"/>
    </source>
</evidence>
<evidence type="ECO:0000256" key="2">
    <source>
        <dbReference type="ARBA" id="ARBA00004141"/>
    </source>
</evidence>
<comment type="similarity">
    <text evidence="8 9">Belongs to the SFT2 family.</text>
</comment>
<protein>
    <recommendedName>
        <fullName evidence="9">Vesicle transport protein</fullName>
    </recommendedName>
</protein>
<organism evidence="10 11">
    <name type="scientific">Eptatretus burgeri</name>
    <name type="common">Inshore hagfish</name>
    <dbReference type="NCBI Taxonomy" id="7764"/>
    <lineage>
        <taxon>Eukaryota</taxon>
        <taxon>Metazoa</taxon>
        <taxon>Chordata</taxon>
        <taxon>Craniata</taxon>
        <taxon>Vertebrata</taxon>
        <taxon>Cyclostomata</taxon>
        <taxon>Myxini</taxon>
        <taxon>Myxiniformes</taxon>
        <taxon>Myxinidae</taxon>
        <taxon>Eptatretinae</taxon>
        <taxon>Eptatretus</taxon>
    </lineage>
</organism>
<proteinExistence type="inferred from homology"/>
<dbReference type="GO" id="GO:0005737">
    <property type="term" value="C:cytoplasm"/>
    <property type="evidence" value="ECO:0007669"/>
    <property type="project" value="UniProtKB-ARBA"/>
</dbReference>
<evidence type="ECO:0000256" key="8">
    <source>
        <dbReference type="ARBA" id="ARBA00025800"/>
    </source>
</evidence>
<dbReference type="InterPro" id="IPR011691">
    <property type="entry name" value="Vesicle_transpt_SFT2"/>
</dbReference>
<evidence type="ECO:0000256" key="1">
    <source>
        <dbReference type="ARBA" id="ARBA00003566"/>
    </source>
</evidence>
<evidence type="ECO:0000256" key="3">
    <source>
        <dbReference type="ARBA" id="ARBA00022448"/>
    </source>
</evidence>
<comment type="subcellular location">
    <subcellularLocation>
        <location evidence="2 9">Membrane</location>
        <topology evidence="2 9">Multi-pass membrane protein</topology>
    </subcellularLocation>
</comment>
<dbReference type="GeneTree" id="ENSGT00390000018525"/>
<dbReference type="AlphaFoldDB" id="A0A8C4R405"/>
<dbReference type="PANTHER" id="PTHR23137">
    <property type="entry name" value="VESICLE TRANSPORT PROTEIN-RELATED"/>
    <property type="match status" value="1"/>
</dbReference>
<feature type="transmembrane region" description="Helical" evidence="9">
    <location>
        <begin position="115"/>
        <end position="136"/>
    </location>
</feature>
<dbReference type="GO" id="GO:0016192">
    <property type="term" value="P:vesicle-mediated transport"/>
    <property type="evidence" value="ECO:0007669"/>
    <property type="project" value="InterPro"/>
</dbReference>
<evidence type="ECO:0000256" key="4">
    <source>
        <dbReference type="ARBA" id="ARBA00022692"/>
    </source>
</evidence>
<dbReference type="GO" id="GO:0016020">
    <property type="term" value="C:membrane"/>
    <property type="evidence" value="ECO:0007669"/>
    <property type="project" value="UniProtKB-SubCell"/>
</dbReference>
<dbReference type="Proteomes" id="UP000694388">
    <property type="component" value="Unplaced"/>
</dbReference>
<sequence>MCNRCFTPLMGLRRNIWTVLCIYTVYIWVWAVVMFVYFRFDRVSWTSLQSRLLFKRSRFETFGVSSQWRGAVFEVKLRMDRVRNALGVGQPRDDTENITEALDTSSLSWETRIKGFVACFVLGVLCSILGTVFLWLPKGLFLFAALYTIGNVTSLCSTLFLVGPVKQLKNMFEPTRLIATIVMLVCLGCTLCAAFWWKTKGLALLFCILQFLAMTWYSLSYIPYARWVSNYPFCIRRYA</sequence>
<keyword evidence="5 9" id="KW-0653">Protein transport</keyword>
<keyword evidence="11" id="KW-1185">Reference proteome</keyword>
<dbReference type="InterPro" id="IPR007305">
    <property type="entry name" value="Vesicle_transpt_Got1/SFT2"/>
</dbReference>
<reference evidence="10" key="2">
    <citation type="submission" date="2025-09" db="UniProtKB">
        <authorList>
            <consortium name="Ensembl"/>
        </authorList>
    </citation>
    <scope>IDENTIFICATION</scope>
</reference>
<feature type="transmembrane region" description="Helical" evidence="9">
    <location>
        <begin position="203"/>
        <end position="222"/>
    </location>
</feature>
<feature type="transmembrane region" description="Helical" evidence="9">
    <location>
        <begin position="142"/>
        <end position="165"/>
    </location>
</feature>
<evidence type="ECO:0000313" key="11">
    <source>
        <dbReference type="Proteomes" id="UP000694388"/>
    </source>
</evidence>
<keyword evidence="3 9" id="KW-0813">Transport</keyword>
<dbReference type="Pfam" id="PF04178">
    <property type="entry name" value="Got1"/>
    <property type="match status" value="1"/>
</dbReference>
<evidence type="ECO:0000313" key="10">
    <source>
        <dbReference type="Ensembl" id="ENSEBUP00000023843.1"/>
    </source>
</evidence>
<dbReference type="Ensembl" id="ENSEBUT00000024419.1">
    <property type="protein sequence ID" value="ENSEBUP00000023843.1"/>
    <property type="gene ID" value="ENSEBUG00000014689.1"/>
</dbReference>
<accession>A0A8C4R405</accession>
<name>A0A8C4R405_EPTBU</name>
<reference evidence="10" key="1">
    <citation type="submission" date="2025-08" db="UniProtKB">
        <authorList>
            <consortium name="Ensembl"/>
        </authorList>
    </citation>
    <scope>IDENTIFICATION</scope>
</reference>
<dbReference type="GO" id="GO:0012505">
    <property type="term" value="C:endomembrane system"/>
    <property type="evidence" value="ECO:0007669"/>
    <property type="project" value="UniProtKB-ARBA"/>
</dbReference>
<evidence type="ECO:0000256" key="7">
    <source>
        <dbReference type="ARBA" id="ARBA00023136"/>
    </source>
</evidence>
<keyword evidence="7 9" id="KW-0472">Membrane</keyword>
<dbReference type="PANTHER" id="PTHR23137:SF6">
    <property type="entry name" value="VESICLE TRANSPORT PROTEIN"/>
    <property type="match status" value="1"/>
</dbReference>
<comment type="function">
    <text evidence="1 9">May be involved in fusion of retrograde transport vesicles derived from an endocytic compartment with the Golgi complex.</text>
</comment>